<keyword evidence="8" id="KW-0594">Phospholipid biosynthesis</keyword>
<dbReference type="AlphaFoldDB" id="A0A0W0E950"/>
<dbReference type="VEuPathDB" id="FungiDB:GWK60_H07095"/>
<reference evidence="10 11" key="1">
    <citation type="submission" date="2015-10" db="EMBL/GenBank/DDBJ databases">
        <title>Draft genomes sequences of Candida glabrata isolates 1A, 1B, 2A, 2B, 3A and 3B.</title>
        <authorList>
            <person name="Haavelsrud O.E."/>
            <person name="Gaustad P."/>
        </authorList>
    </citation>
    <scope>NUCLEOTIDE SEQUENCE [LARGE SCALE GENOMIC DNA]</scope>
    <source>
        <strain evidence="10">910700640</strain>
    </source>
</reference>
<keyword evidence="8" id="KW-1208">Phospholipid metabolism</keyword>
<feature type="transmembrane region" description="Helical" evidence="9">
    <location>
        <begin position="107"/>
        <end position="127"/>
    </location>
</feature>
<protein>
    <recommendedName>
        <fullName evidence="8">Acyl-coenzyme A diphosphatase YFT2</fullName>
        <ecNumber evidence="8">3.6.1.-</ecNumber>
    </recommendedName>
    <alternativeName>
        <fullName evidence="8">FIT family protein YFT2</fullName>
    </alternativeName>
</protein>
<dbReference type="Proteomes" id="UP000054886">
    <property type="component" value="Unassembled WGS sequence"/>
</dbReference>
<dbReference type="VEuPathDB" id="FungiDB:CAGL0H07117g"/>
<feature type="transmembrane region" description="Helical" evidence="9">
    <location>
        <begin position="226"/>
        <end position="244"/>
    </location>
</feature>
<evidence type="ECO:0000256" key="2">
    <source>
        <dbReference type="ARBA" id="ARBA00022692"/>
    </source>
</evidence>
<keyword evidence="2 8" id="KW-0812">Transmembrane</keyword>
<keyword evidence="8" id="KW-0444">Lipid biosynthesis</keyword>
<comment type="function">
    <text evidence="8">Fatty acyl-coenzyme A (CoA) diphosphatase that hydrolyzes fatty acyl-CoA to yield acyl-4'-phosphopantetheine and adenosine 3',5'-bisphosphate. Preferentially hydrolyzes unsaturated long-chain acyl-CoA substrates in the endoplasmic reticulum (ER) lumen. This catalytic activity is required for maintaining ER structure and for lipid droplets (LDs) biogenesis, which are lipid storage organelles involved in maintaining lipid and energy homeostasis. May directly bind to diacylglycerol (DAGs) and triacylglycerol, which is also important for LD biogenesis. May support directional budding of nacent LDs from the ER into the cytosol by reducing DAG levels at sites of LD formation. May play a role in the regulation of cell morphology and cytoskeletal organization). Involved in phospholipid biosynthesis.</text>
</comment>
<keyword evidence="5 8" id="KW-1133">Transmembrane helix</keyword>
<comment type="catalytic activity">
    <reaction evidence="8">
        <text>hexadecanoyl-CoA + H2O = S-hexadecanoyl-4'-phosphopantetheine + adenosine 3',5'-bisphosphate + 2 H(+)</text>
        <dbReference type="Rhea" id="RHEA:50032"/>
        <dbReference type="ChEBI" id="CHEBI:15377"/>
        <dbReference type="ChEBI" id="CHEBI:15378"/>
        <dbReference type="ChEBI" id="CHEBI:57379"/>
        <dbReference type="ChEBI" id="CHEBI:58343"/>
        <dbReference type="ChEBI" id="CHEBI:132018"/>
    </reaction>
</comment>
<dbReference type="EMBL" id="LLZZ01000116">
    <property type="protein sequence ID" value="KTB04696.1"/>
    <property type="molecule type" value="Genomic_DNA"/>
</dbReference>
<keyword evidence="4 8" id="KW-0256">Endoplasmic reticulum</keyword>
<proteinExistence type="inferred from homology"/>
<evidence type="ECO:0000256" key="4">
    <source>
        <dbReference type="ARBA" id="ARBA00022824"/>
    </source>
</evidence>
<keyword evidence="6" id="KW-0443">Lipid metabolism</keyword>
<comment type="catalytic activity">
    <reaction evidence="8">
        <text>an acyl-CoA + H2O = an acyl-4'-phosphopantetheine + adenosine 3',5'-bisphosphate + 2 H(+)</text>
        <dbReference type="Rhea" id="RHEA:50044"/>
        <dbReference type="ChEBI" id="CHEBI:15377"/>
        <dbReference type="ChEBI" id="CHEBI:15378"/>
        <dbReference type="ChEBI" id="CHEBI:58342"/>
        <dbReference type="ChEBI" id="CHEBI:58343"/>
        <dbReference type="ChEBI" id="CHEBI:132023"/>
    </reaction>
</comment>
<dbReference type="VEuPathDB" id="FungiDB:GW608_H07183"/>
<dbReference type="GO" id="GO:0005789">
    <property type="term" value="C:endoplasmic reticulum membrane"/>
    <property type="evidence" value="ECO:0007669"/>
    <property type="project" value="UniProtKB-SubCell"/>
</dbReference>
<evidence type="ECO:0000256" key="6">
    <source>
        <dbReference type="ARBA" id="ARBA00023098"/>
    </source>
</evidence>
<comment type="similarity">
    <text evidence="8">Belongs to the FIT family. Yeast FIT2A/YFT2 subfamily.</text>
</comment>
<dbReference type="VEuPathDB" id="FungiDB:B1J91_H07117g"/>
<dbReference type="VEuPathDB" id="FungiDB:GVI51_H07029"/>
<evidence type="ECO:0000256" key="3">
    <source>
        <dbReference type="ARBA" id="ARBA00022801"/>
    </source>
</evidence>
<feature type="active site" evidence="8">
    <location>
        <position position="221"/>
    </location>
</feature>
<evidence type="ECO:0000256" key="8">
    <source>
        <dbReference type="HAMAP-Rule" id="MF_03232"/>
    </source>
</evidence>
<dbReference type="GO" id="GO:0008654">
    <property type="term" value="P:phospholipid biosynthetic process"/>
    <property type="evidence" value="ECO:0007669"/>
    <property type="project" value="UniProtKB-KW"/>
</dbReference>
<dbReference type="PROSITE" id="PS51257">
    <property type="entry name" value="PROKAR_LIPOPROTEIN"/>
    <property type="match status" value="1"/>
</dbReference>
<name>A0A0W0E950_CANGB</name>
<keyword evidence="7 8" id="KW-0472">Membrane</keyword>
<organism evidence="10 11">
    <name type="scientific">Candida glabrata</name>
    <name type="common">Yeast</name>
    <name type="synonym">Torulopsis glabrata</name>
    <dbReference type="NCBI Taxonomy" id="5478"/>
    <lineage>
        <taxon>Eukaryota</taxon>
        <taxon>Fungi</taxon>
        <taxon>Dikarya</taxon>
        <taxon>Ascomycota</taxon>
        <taxon>Saccharomycotina</taxon>
        <taxon>Saccharomycetes</taxon>
        <taxon>Saccharomycetales</taxon>
        <taxon>Saccharomycetaceae</taxon>
        <taxon>Nakaseomyces</taxon>
    </lineage>
</organism>
<gene>
    <name evidence="8" type="primary">YFT2</name>
    <name evidence="8" type="synonym">FIT2A</name>
    <name evidence="10" type="ORF">AO440_002199</name>
</gene>
<dbReference type="InterPro" id="IPR019388">
    <property type="entry name" value="FIT"/>
</dbReference>
<comment type="subcellular location">
    <subcellularLocation>
        <location evidence="1 8">Endoplasmic reticulum membrane</location>
        <topology evidence="1 8">Multi-pass membrane protein</topology>
    </subcellularLocation>
</comment>
<evidence type="ECO:0000256" key="7">
    <source>
        <dbReference type="ARBA" id="ARBA00023136"/>
    </source>
</evidence>
<evidence type="ECO:0000256" key="9">
    <source>
        <dbReference type="SAM" id="Phobius"/>
    </source>
</evidence>
<evidence type="ECO:0000313" key="10">
    <source>
        <dbReference type="EMBL" id="KTB04696.1"/>
    </source>
</evidence>
<dbReference type="Pfam" id="PF10261">
    <property type="entry name" value="FIT"/>
    <property type="match status" value="2"/>
</dbReference>
<feature type="transmembrane region" description="Helical" evidence="9">
    <location>
        <begin position="198"/>
        <end position="220"/>
    </location>
</feature>
<keyword evidence="3 8" id="KW-0378">Hydrolase</keyword>
<dbReference type="PANTHER" id="PTHR23129">
    <property type="entry name" value="ACYL-COENZYME A DIPHOSPHATASE FITM2"/>
    <property type="match status" value="1"/>
</dbReference>
<dbReference type="GO" id="GO:0005788">
    <property type="term" value="C:endoplasmic reticulum lumen"/>
    <property type="evidence" value="ECO:0007669"/>
    <property type="project" value="EnsemblFungi"/>
</dbReference>
<sequence length="260" mass="29319">MFVPTRKQVSLAYPVILILGCFLSVLLSEEAKINQRANYYLLNSKNVFNQILAYKGNWVWLFLFMGVAAVQYNLRTKSQSLLPTDTRALVVSNRTKLQIIKEYFCKYFLKLFILDVIFLVIDGVFIMTGGSCTVPNRSISAEHCKSLGGKWIGGFDISGHFCFLVNISMILWMELIAIAEHVCGYDTVISLSSLQKHVITVAVVVLVAWMGMLLVTATYYHTIAEKLIGCVFGYICPFVMYGLIPNSHDLNKLFYATMSD</sequence>
<accession>A0A0W0E950</accession>
<comment type="catalytic activity">
    <reaction evidence="8">
        <text>(5Z,8Z,11Z,14Z)-eicosatetraenoyl-CoA + H2O = S-(5Z,8Z,11Z,14Z-eicosatetraenoyl)-4'-phosphopantetheine + adenosine 3',5'-bisphosphate + 2 H(+)</text>
        <dbReference type="Rhea" id="RHEA:65568"/>
        <dbReference type="ChEBI" id="CHEBI:15377"/>
        <dbReference type="ChEBI" id="CHEBI:15378"/>
        <dbReference type="ChEBI" id="CHEBI:57368"/>
        <dbReference type="ChEBI" id="CHEBI:58343"/>
        <dbReference type="ChEBI" id="CHEBI:156554"/>
    </reaction>
</comment>
<dbReference type="HAMAP" id="MF_03232">
    <property type="entry name" value="YFT2"/>
    <property type="match status" value="1"/>
</dbReference>
<feature type="active site" evidence="8">
    <location>
        <position position="160"/>
    </location>
</feature>
<dbReference type="EC" id="3.6.1.-" evidence="8"/>
<feature type="transmembrane region" description="Helical" evidence="9">
    <location>
        <begin position="52"/>
        <end position="74"/>
    </location>
</feature>
<dbReference type="GO" id="GO:0140042">
    <property type="term" value="P:lipid droplet formation"/>
    <property type="evidence" value="ECO:0007669"/>
    <property type="project" value="UniProtKB-UniRule"/>
</dbReference>
<evidence type="ECO:0000313" key="11">
    <source>
        <dbReference type="Proteomes" id="UP000054886"/>
    </source>
</evidence>
<dbReference type="InterPro" id="IPR046398">
    <property type="entry name" value="YFT2"/>
</dbReference>
<comment type="catalytic activity">
    <reaction evidence="8">
        <text>(9Z)-octadecenoyl-CoA + H2O = S-(9Z-octadecenoyl)-4'-phosphopantetheine + adenosine 3',5'-bisphosphate + 2 H(+)</text>
        <dbReference type="Rhea" id="RHEA:65564"/>
        <dbReference type="ChEBI" id="CHEBI:15377"/>
        <dbReference type="ChEBI" id="CHEBI:15378"/>
        <dbReference type="ChEBI" id="CHEBI:57387"/>
        <dbReference type="ChEBI" id="CHEBI:58343"/>
        <dbReference type="ChEBI" id="CHEBI:156553"/>
    </reaction>
</comment>
<comment type="caution">
    <text evidence="10">The sequence shown here is derived from an EMBL/GenBank/DDBJ whole genome shotgun (WGS) entry which is preliminary data.</text>
</comment>
<evidence type="ECO:0000256" key="1">
    <source>
        <dbReference type="ARBA" id="ARBA00004477"/>
    </source>
</evidence>
<dbReference type="GO" id="GO:0010945">
    <property type="term" value="F:coenzyme A diphosphatase activity"/>
    <property type="evidence" value="ECO:0007669"/>
    <property type="project" value="InterPro"/>
</dbReference>
<evidence type="ECO:0000256" key="5">
    <source>
        <dbReference type="ARBA" id="ARBA00022989"/>
    </source>
</evidence>
<dbReference type="PANTHER" id="PTHR23129:SF0">
    <property type="entry name" value="ACYL-COENZYME A DIPHOSPHATASE FITM2"/>
    <property type="match status" value="1"/>
</dbReference>